<sequence length="74" mass="8665">MTYLNAANMSEFKLLRIAGGFRRILKTELGEEQLCARCNESWPMDREFYNVSGLSVSYECKACVQERKRQQLPR</sequence>
<dbReference type="Proteomes" id="UP000446768">
    <property type="component" value="Unassembled WGS sequence"/>
</dbReference>
<dbReference type="RefSeq" id="WP_154370900.1">
    <property type="nucleotide sequence ID" value="NZ_WKJJ01000001.1"/>
</dbReference>
<evidence type="ECO:0000313" key="1">
    <source>
        <dbReference type="EMBL" id="MRV70425.1"/>
    </source>
</evidence>
<reference evidence="1 2" key="1">
    <citation type="submission" date="2019-11" db="EMBL/GenBank/DDBJ databases">
        <title>Novel species isolated from a subtropical stream in China.</title>
        <authorList>
            <person name="Lu H."/>
        </authorList>
    </citation>
    <scope>NUCLEOTIDE SEQUENCE [LARGE SCALE GENOMIC DNA]</scope>
    <source>
        <strain evidence="1 2">FT92W</strain>
    </source>
</reference>
<dbReference type="EMBL" id="WKJJ01000001">
    <property type="protein sequence ID" value="MRV70425.1"/>
    <property type="molecule type" value="Genomic_DNA"/>
</dbReference>
<keyword evidence="2" id="KW-1185">Reference proteome</keyword>
<comment type="caution">
    <text evidence="1">The sequence shown here is derived from an EMBL/GenBank/DDBJ whole genome shotgun (WGS) entry which is preliminary data.</text>
</comment>
<protein>
    <submittedName>
        <fullName evidence="1">Uncharacterized protein</fullName>
    </submittedName>
</protein>
<dbReference type="AlphaFoldDB" id="A0A7X2LPM0"/>
<proteinExistence type="predicted"/>
<accession>A0A7X2LPM0</accession>
<gene>
    <name evidence="1" type="ORF">GJ700_01645</name>
</gene>
<evidence type="ECO:0000313" key="2">
    <source>
        <dbReference type="Proteomes" id="UP000446768"/>
    </source>
</evidence>
<name>A0A7X2LPM0_9BURK</name>
<organism evidence="1 2">
    <name type="scientific">Pseudoduganella rivuli</name>
    <dbReference type="NCBI Taxonomy" id="2666085"/>
    <lineage>
        <taxon>Bacteria</taxon>
        <taxon>Pseudomonadati</taxon>
        <taxon>Pseudomonadota</taxon>
        <taxon>Betaproteobacteria</taxon>
        <taxon>Burkholderiales</taxon>
        <taxon>Oxalobacteraceae</taxon>
        <taxon>Telluria group</taxon>
        <taxon>Pseudoduganella</taxon>
    </lineage>
</organism>